<sequence length="130" mass="14886">MLNLKAEDQERYNEVRAQFEARYVAHMEAYLDKKSPDGYMLSLRDGDTYGPGREYLNSEWIKAKAEAGILDVAPITLDDLVTTWHDTFAAFTGAFDTPVARLRMGDEFAEDARRRVREFGILLESFRAAQ</sequence>
<dbReference type="EMBL" id="MK552141">
    <property type="protein sequence ID" value="QBQ74561.1"/>
    <property type="molecule type" value="Genomic_DNA"/>
</dbReference>
<organism evidence="1 2">
    <name type="scientific">Burkholderia phage BcepSauron</name>
    <dbReference type="NCBI Taxonomy" id="2530033"/>
    <lineage>
        <taxon>Viruses</taxon>
        <taxon>Duplodnaviria</taxon>
        <taxon>Heunggongvirae</taxon>
        <taxon>Uroviricota</taxon>
        <taxon>Caudoviricetes</taxon>
        <taxon>Sarumanvirus</taxon>
        <taxon>Sarumanvirus bcepsauron</taxon>
    </lineage>
</organism>
<gene>
    <name evidence="1" type="ORF">BcepSauron_181</name>
</gene>
<keyword evidence="2" id="KW-1185">Reference proteome</keyword>
<proteinExistence type="predicted"/>
<accession>A0A482MKI9</accession>
<name>A0A482MKI9_9CAUD</name>
<dbReference type="Proteomes" id="UP000301424">
    <property type="component" value="Segment"/>
</dbReference>
<reference evidence="1 2" key="1">
    <citation type="submission" date="2019-02" db="EMBL/GenBank/DDBJ databases">
        <title>Complete genome sequence of Burkholderia cenocepacia phage BcepSauron.</title>
        <authorList>
            <person name="Park K."/>
            <person name="Gonzalez C."/>
            <person name="Liu M."/>
            <person name="Gill J."/>
        </authorList>
    </citation>
    <scope>NUCLEOTIDE SEQUENCE [LARGE SCALE GENOMIC DNA]</scope>
</reference>
<evidence type="ECO:0000313" key="1">
    <source>
        <dbReference type="EMBL" id="QBQ74561.1"/>
    </source>
</evidence>
<protein>
    <submittedName>
        <fullName evidence="1">Uncharacterized protein</fullName>
    </submittedName>
</protein>
<evidence type="ECO:0000313" key="2">
    <source>
        <dbReference type="Proteomes" id="UP000301424"/>
    </source>
</evidence>